<protein>
    <submittedName>
        <fullName evidence="5">Arabinose operon regulatory protein</fullName>
    </submittedName>
</protein>
<dbReference type="PRINTS" id="PR00032">
    <property type="entry name" value="HTHARAC"/>
</dbReference>
<dbReference type="SUPFAM" id="SSF46689">
    <property type="entry name" value="Homeodomain-like"/>
    <property type="match status" value="2"/>
</dbReference>
<evidence type="ECO:0000256" key="2">
    <source>
        <dbReference type="ARBA" id="ARBA00023125"/>
    </source>
</evidence>
<dbReference type="PANTHER" id="PTHR43280:SF28">
    <property type="entry name" value="HTH-TYPE TRANSCRIPTIONAL ACTIVATOR RHAS"/>
    <property type="match status" value="1"/>
</dbReference>
<dbReference type="EMBL" id="LN483075">
    <property type="protein sequence ID" value="CEA03907.1"/>
    <property type="molecule type" value="Genomic_DNA"/>
</dbReference>
<organism evidence="5">
    <name type="scientific">Metalysinibacillus saudimassiliensis</name>
    <dbReference type="NCBI Taxonomy" id="1461583"/>
    <lineage>
        <taxon>Bacteria</taxon>
        <taxon>Bacillati</taxon>
        <taxon>Bacillota</taxon>
        <taxon>Bacilli</taxon>
        <taxon>Bacillales</taxon>
        <taxon>Caryophanaceae</taxon>
        <taxon>Metalysinibacillus</taxon>
    </lineage>
</organism>
<dbReference type="Pfam" id="PF12833">
    <property type="entry name" value="HTH_18"/>
    <property type="match status" value="1"/>
</dbReference>
<dbReference type="PROSITE" id="PS01124">
    <property type="entry name" value="HTH_ARAC_FAMILY_2"/>
    <property type="match status" value="1"/>
</dbReference>
<keyword evidence="3" id="KW-0804">Transcription</keyword>
<accession>A0A078MEM8</accession>
<evidence type="ECO:0000259" key="4">
    <source>
        <dbReference type="PROSITE" id="PS01124"/>
    </source>
</evidence>
<sequence length="264" mass="30895">MEKKHNSIAEAISKTYFQEVDVVGDFPKVDRFFKLETKLLHQVYNLEEAQAKVTMAEVIGILTERFGKEAIKGMSTYFIVLSSIIARKLLDNQVPAKKAFAFNFACTEVISTMSEASFLQVADELIEFYIDFIADRKQPTYRHQTVNKVIMYINDELESNLTVENIAKHFHISTSHLSRIFREHVGITLVEYLNIRRVEESQYYLRHTTKSITAISNQFHFCNQSYFTRIFKKYAGVTPKHFRDKPNYPFYRFELNELAQEVVN</sequence>
<keyword evidence="1" id="KW-0805">Transcription regulation</keyword>
<proteinExistence type="predicted"/>
<dbReference type="PATRIC" id="fig|1461583.4.peg.1662"/>
<dbReference type="SMART" id="SM00342">
    <property type="entry name" value="HTH_ARAC"/>
    <property type="match status" value="1"/>
</dbReference>
<dbReference type="InterPro" id="IPR018060">
    <property type="entry name" value="HTH_AraC"/>
</dbReference>
<evidence type="ECO:0000313" key="5">
    <source>
        <dbReference type="EMBL" id="CEA03907.1"/>
    </source>
</evidence>
<dbReference type="GO" id="GO:0003700">
    <property type="term" value="F:DNA-binding transcription factor activity"/>
    <property type="evidence" value="ECO:0007669"/>
    <property type="project" value="InterPro"/>
</dbReference>
<name>A0A078MEM8_9BACL</name>
<dbReference type="GO" id="GO:0043565">
    <property type="term" value="F:sequence-specific DNA binding"/>
    <property type="evidence" value="ECO:0007669"/>
    <property type="project" value="InterPro"/>
</dbReference>
<dbReference type="InterPro" id="IPR020449">
    <property type="entry name" value="Tscrpt_reg_AraC-type_HTH"/>
</dbReference>
<feature type="domain" description="HTH araC/xylS-type" evidence="4">
    <location>
        <begin position="147"/>
        <end position="245"/>
    </location>
</feature>
<dbReference type="PANTHER" id="PTHR43280">
    <property type="entry name" value="ARAC-FAMILY TRANSCRIPTIONAL REGULATOR"/>
    <property type="match status" value="1"/>
</dbReference>
<dbReference type="InterPro" id="IPR009057">
    <property type="entry name" value="Homeodomain-like_sf"/>
</dbReference>
<evidence type="ECO:0000256" key="3">
    <source>
        <dbReference type="ARBA" id="ARBA00023163"/>
    </source>
</evidence>
<keyword evidence="2" id="KW-0238">DNA-binding</keyword>
<evidence type="ECO:0000256" key="1">
    <source>
        <dbReference type="ARBA" id="ARBA00023015"/>
    </source>
</evidence>
<dbReference type="HOGENOM" id="CLU_036605_3_1_9"/>
<gene>
    <name evidence="5" type="primary">araC_2</name>
    <name evidence="5" type="ORF">BN1050_01734</name>
</gene>
<dbReference type="AlphaFoldDB" id="A0A078MEM8"/>
<dbReference type="Gene3D" id="1.10.10.60">
    <property type="entry name" value="Homeodomain-like"/>
    <property type="match status" value="2"/>
</dbReference>
<reference evidence="5" key="1">
    <citation type="submission" date="2014-07" db="EMBL/GenBank/DDBJ databases">
        <authorList>
            <person name="Urmite Genomes Urmite Genomes"/>
        </authorList>
    </citation>
    <scope>NUCLEOTIDE SEQUENCE</scope>
    <source>
        <strain evidence="5">13S34_air</strain>
    </source>
</reference>